<dbReference type="CDD" id="cd02966">
    <property type="entry name" value="TlpA_like_family"/>
    <property type="match status" value="1"/>
</dbReference>
<dbReference type="InterPro" id="IPR013766">
    <property type="entry name" value="Thioredoxin_domain"/>
</dbReference>
<evidence type="ECO:0000313" key="4">
    <source>
        <dbReference type="Proteomes" id="UP000000343"/>
    </source>
</evidence>
<keyword evidence="1" id="KW-0732">Signal</keyword>
<dbReference type="eggNOG" id="COG0526">
    <property type="taxonomic scope" value="Bacteria"/>
</dbReference>
<dbReference type="Pfam" id="PF00578">
    <property type="entry name" value="AhpC-TSA"/>
    <property type="match status" value="1"/>
</dbReference>
<sequence length="167" mass="18508">MHKPILLAAFALMTVFPATAKPADELIPAALRVSAPDFTLTDVQGKQLTLSSYKGQVILLDFWATTCGGCKVELPWYVDFDKKYRPKGLAVIGLDMYGETPELIKPFMAKWNMNYPVAVGTDALGERFHLREMPLTLLIDRNGKIAVSHAGIVDRAAFEEAIKQLLQ</sequence>
<evidence type="ECO:0000259" key="2">
    <source>
        <dbReference type="PROSITE" id="PS51352"/>
    </source>
</evidence>
<name>E8WWW9_GRATM</name>
<dbReference type="PANTHER" id="PTHR42852">
    <property type="entry name" value="THIOL:DISULFIDE INTERCHANGE PROTEIN DSBE"/>
    <property type="match status" value="1"/>
</dbReference>
<evidence type="ECO:0000313" key="3">
    <source>
        <dbReference type="EMBL" id="ADW68530.1"/>
    </source>
</evidence>
<dbReference type="STRING" id="1198114.AciX9_1477"/>
<feature type="domain" description="Thioredoxin" evidence="2">
    <location>
        <begin position="29"/>
        <end position="167"/>
    </location>
</feature>
<dbReference type="Proteomes" id="UP000000343">
    <property type="component" value="Chromosome"/>
</dbReference>
<dbReference type="RefSeq" id="WP_013579850.1">
    <property type="nucleotide sequence ID" value="NC_015064.1"/>
</dbReference>
<dbReference type="AlphaFoldDB" id="E8WWW9"/>
<feature type="chain" id="PRO_5003230388" evidence="1">
    <location>
        <begin position="21"/>
        <end position="167"/>
    </location>
</feature>
<dbReference type="InterPro" id="IPR036249">
    <property type="entry name" value="Thioredoxin-like_sf"/>
</dbReference>
<dbReference type="OrthoDB" id="25753at2"/>
<keyword evidence="4" id="KW-1185">Reference proteome</keyword>
<proteinExistence type="predicted"/>
<dbReference type="PaxDb" id="1198114-AciX9_1477"/>
<dbReference type="GO" id="GO:0016209">
    <property type="term" value="F:antioxidant activity"/>
    <property type="evidence" value="ECO:0007669"/>
    <property type="project" value="InterPro"/>
</dbReference>
<dbReference type="KEGG" id="acm:AciX9_1477"/>
<dbReference type="Gene3D" id="3.40.30.10">
    <property type="entry name" value="Glutaredoxin"/>
    <property type="match status" value="1"/>
</dbReference>
<dbReference type="PROSITE" id="PS51352">
    <property type="entry name" value="THIOREDOXIN_2"/>
    <property type="match status" value="1"/>
</dbReference>
<accession>E8WWW9</accession>
<evidence type="ECO:0000256" key="1">
    <source>
        <dbReference type="SAM" id="SignalP"/>
    </source>
</evidence>
<dbReference type="HOGENOM" id="CLU_042529_11_0_0"/>
<dbReference type="GO" id="GO:0016491">
    <property type="term" value="F:oxidoreductase activity"/>
    <property type="evidence" value="ECO:0007669"/>
    <property type="project" value="InterPro"/>
</dbReference>
<gene>
    <name evidence="3" type="ordered locus">AciX9_1477</name>
</gene>
<dbReference type="PANTHER" id="PTHR42852:SF13">
    <property type="entry name" value="PROTEIN DIPZ"/>
    <property type="match status" value="1"/>
</dbReference>
<protein>
    <submittedName>
        <fullName evidence="3">Redoxin domain protein</fullName>
    </submittedName>
</protein>
<dbReference type="InterPro" id="IPR000866">
    <property type="entry name" value="AhpC/TSA"/>
</dbReference>
<feature type="signal peptide" evidence="1">
    <location>
        <begin position="1"/>
        <end position="20"/>
    </location>
</feature>
<dbReference type="InterPro" id="IPR050553">
    <property type="entry name" value="Thioredoxin_ResA/DsbE_sf"/>
</dbReference>
<dbReference type="EMBL" id="CP002480">
    <property type="protein sequence ID" value="ADW68530.1"/>
    <property type="molecule type" value="Genomic_DNA"/>
</dbReference>
<organism evidence="4">
    <name type="scientific">Granulicella tundricola (strain ATCC BAA-1859 / DSM 23138 / MP5ACTX9)</name>
    <dbReference type="NCBI Taxonomy" id="1198114"/>
    <lineage>
        <taxon>Bacteria</taxon>
        <taxon>Pseudomonadati</taxon>
        <taxon>Acidobacteriota</taxon>
        <taxon>Terriglobia</taxon>
        <taxon>Terriglobales</taxon>
        <taxon>Acidobacteriaceae</taxon>
        <taxon>Granulicella</taxon>
    </lineage>
</organism>
<dbReference type="SUPFAM" id="SSF52833">
    <property type="entry name" value="Thioredoxin-like"/>
    <property type="match status" value="1"/>
</dbReference>
<reference evidence="4" key="1">
    <citation type="submission" date="2011-01" db="EMBL/GenBank/DDBJ databases">
        <title>Complete sequence of chromosome of Acidobacterium sp. MP5ACTX9.</title>
        <authorList>
            <consortium name="US DOE Joint Genome Institute"/>
            <person name="Lucas S."/>
            <person name="Copeland A."/>
            <person name="Lapidus A."/>
            <person name="Cheng J.-F."/>
            <person name="Goodwin L."/>
            <person name="Pitluck S."/>
            <person name="Teshima H."/>
            <person name="Detter J.C."/>
            <person name="Han C."/>
            <person name="Tapia R."/>
            <person name="Land M."/>
            <person name="Hauser L."/>
            <person name="Kyrpides N."/>
            <person name="Ivanova N."/>
            <person name="Ovchinnikova G."/>
            <person name="Pagani I."/>
            <person name="Rawat S.R."/>
            <person name="Mannisto M."/>
            <person name="Haggblom M.M."/>
            <person name="Woyke T."/>
        </authorList>
    </citation>
    <scope>NUCLEOTIDE SEQUENCE [LARGE SCALE GENOMIC DNA]</scope>
    <source>
        <strain evidence="4">MP5ACTX9</strain>
    </source>
</reference>